<dbReference type="Proteomes" id="UP000597444">
    <property type="component" value="Unassembled WGS sequence"/>
</dbReference>
<evidence type="ECO:0000313" key="4">
    <source>
        <dbReference type="Proteomes" id="UP000597444"/>
    </source>
</evidence>
<protein>
    <submittedName>
        <fullName evidence="3">ABC transporter substrate-binding protein</fullName>
    </submittedName>
</protein>
<dbReference type="RefSeq" id="WP_220204363.1">
    <property type="nucleotide sequence ID" value="NZ_BNJK01000001.1"/>
</dbReference>
<reference evidence="3" key="1">
    <citation type="submission" date="2020-10" db="EMBL/GenBank/DDBJ databases">
        <title>Taxonomic study of unclassified bacteria belonging to the class Ktedonobacteria.</title>
        <authorList>
            <person name="Yabe S."/>
            <person name="Wang C.M."/>
            <person name="Zheng Y."/>
            <person name="Sakai Y."/>
            <person name="Cavaletti L."/>
            <person name="Monciardini P."/>
            <person name="Donadio S."/>
        </authorList>
    </citation>
    <scope>NUCLEOTIDE SEQUENCE</scope>
    <source>
        <strain evidence="3">ID150040</strain>
    </source>
</reference>
<comment type="caution">
    <text evidence="3">The sequence shown here is derived from an EMBL/GenBank/DDBJ whole genome shotgun (WGS) entry which is preliminary data.</text>
</comment>
<comment type="similarity">
    <text evidence="1">Belongs to the bacterial solute-binding protein 1 family.</text>
</comment>
<proteinExistence type="inferred from homology"/>
<dbReference type="AlphaFoldDB" id="A0A8J3IMV6"/>
<keyword evidence="2" id="KW-0813">Transport</keyword>
<sequence length="463" mass="50314">MNLFDRRQRQNLDQLVEEYSHKGLSRRVFLQRAMSAGLTASAAGALLAACGGSTGSSGGTSSTPTTIDVLNVWGSDEQASFKAVVAPFTEKTKITVNIESTRDLDAVLTTRLRGNNPPDIAILPNPGKVKQFASQNKLKPLDSWLDMGQMKSDYASSWLDLGSLDGKLYALSYKVANKGTVWYSPAQFKAINAETPKAWDDLIKLSDSIASKGKYPWSMGVESAAASGWPASDWVAQIYLEQSGPDLYDQWVAHKIPWTHDSIKKAFQTFGQIVGGKHYINGAPQSILATNYEPASYAPFANPPTAYMYYLGDFTAGFITGQYKNAKPGTDFNFFPFPTINPQYQGAITGGADLVTAMKDNGAVSQFIKYLATAEAQTIWVKRGGFTSVNKQVDLTAYPNPVAQDSAKMLTDASIFRFGAGDMMPSQVQQAFWKGTLAFISDQKQLDSILSGIESTAQSAYTS</sequence>
<dbReference type="Pfam" id="PF01547">
    <property type="entry name" value="SBP_bac_1"/>
    <property type="match status" value="1"/>
</dbReference>
<dbReference type="InterPro" id="IPR006311">
    <property type="entry name" value="TAT_signal"/>
</dbReference>
<gene>
    <name evidence="3" type="ORF">KSF_036330</name>
</gene>
<dbReference type="EMBL" id="BNJK01000001">
    <property type="protein sequence ID" value="GHO93585.1"/>
    <property type="molecule type" value="Genomic_DNA"/>
</dbReference>
<name>A0A8J3IMV6_9CHLR</name>
<dbReference type="PROSITE" id="PS51318">
    <property type="entry name" value="TAT"/>
    <property type="match status" value="1"/>
</dbReference>
<dbReference type="InterPro" id="IPR050490">
    <property type="entry name" value="Bact_solute-bd_prot1"/>
</dbReference>
<organism evidence="3 4">
    <name type="scientific">Reticulibacter mediterranei</name>
    <dbReference type="NCBI Taxonomy" id="2778369"/>
    <lineage>
        <taxon>Bacteria</taxon>
        <taxon>Bacillati</taxon>
        <taxon>Chloroflexota</taxon>
        <taxon>Ktedonobacteria</taxon>
        <taxon>Ktedonobacterales</taxon>
        <taxon>Reticulibacteraceae</taxon>
        <taxon>Reticulibacter</taxon>
    </lineage>
</organism>
<accession>A0A8J3IMV6</accession>
<dbReference type="PANTHER" id="PTHR43649">
    <property type="entry name" value="ARABINOSE-BINDING PROTEIN-RELATED"/>
    <property type="match status" value="1"/>
</dbReference>
<dbReference type="Gene3D" id="3.40.190.10">
    <property type="entry name" value="Periplasmic binding protein-like II"/>
    <property type="match status" value="2"/>
</dbReference>
<dbReference type="PANTHER" id="PTHR43649:SF29">
    <property type="entry name" value="OSMOPROTECTIVE COMPOUNDS-BINDING PROTEIN GGTB"/>
    <property type="match status" value="1"/>
</dbReference>
<keyword evidence="4" id="KW-1185">Reference proteome</keyword>
<dbReference type="SUPFAM" id="SSF53850">
    <property type="entry name" value="Periplasmic binding protein-like II"/>
    <property type="match status" value="1"/>
</dbReference>
<evidence type="ECO:0000256" key="2">
    <source>
        <dbReference type="ARBA" id="ARBA00022448"/>
    </source>
</evidence>
<evidence type="ECO:0000313" key="3">
    <source>
        <dbReference type="EMBL" id="GHO93585.1"/>
    </source>
</evidence>
<dbReference type="InterPro" id="IPR006059">
    <property type="entry name" value="SBP"/>
</dbReference>
<evidence type="ECO:0000256" key="1">
    <source>
        <dbReference type="ARBA" id="ARBA00008520"/>
    </source>
</evidence>